<evidence type="ECO:0000256" key="1">
    <source>
        <dbReference type="SAM" id="Coils"/>
    </source>
</evidence>
<comment type="caution">
    <text evidence="3">The sequence shown here is derived from an EMBL/GenBank/DDBJ whole genome shotgun (WGS) entry which is preliminary data.</text>
</comment>
<feature type="compositionally biased region" description="Acidic residues" evidence="2">
    <location>
        <begin position="289"/>
        <end position="303"/>
    </location>
</feature>
<feature type="compositionally biased region" description="Low complexity" evidence="2">
    <location>
        <begin position="312"/>
        <end position="321"/>
    </location>
</feature>
<evidence type="ECO:0000313" key="4">
    <source>
        <dbReference type="Proteomes" id="UP000696280"/>
    </source>
</evidence>
<feature type="compositionally biased region" description="Basic and acidic residues" evidence="2">
    <location>
        <begin position="538"/>
        <end position="551"/>
    </location>
</feature>
<evidence type="ECO:0000313" key="3">
    <source>
        <dbReference type="EMBL" id="CAG8960716.1"/>
    </source>
</evidence>
<feature type="region of interest" description="Disordered" evidence="2">
    <location>
        <begin position="402"/>
        <end position="426"/>
    </location>
</feature>
<proteinExistence type="predicted"/>
<protein>
    <submittedName>
        <fullName evidence="3">Uncharacterized protein</fullName>
    </submittedName>
</protein>
<feature type="compositionally biased region" description="Low complexity" evidence="2">
    <location>
        <begin position="552"/>
        <end position="569"/>
    </location>
</feature>
<reference evidence="3" key="1">
    <citation type="submission" date="2021-07" db="EMBL/GenBank/DDBJ databases">
        <authorList>
            <person name="Durling M."/>
        </authorList>
    </citation>
    <scope>NUCLEOTIDE SEQUENCE</scope>
</reference>
<dbReference type="OrthoDB" id="5418627at2759"/>
<feature type="region of interest" description="Disordered" evidence="2">
    <location>
        <begin position="72"/>
        <end position="363"/>
    </location>
</feature>
<feature type="region of interest" description="Disordered" evidence="2">
    <location>
        <begin position="680"/>
        <end position="712"/>
    </location>
</feature>
<feature type="compositionally biased region" description="Polar residues" evidence="2">
    <location>
        <begin position="212"/>
        <end position="223"/>
    </location>
</feature>
<dbReference type="Proteomes" id="UP000696280">
    <property type="component" value="Unassembled WGS sequence"/>
</dbReference>
<feature type="compositionally biased region" description="Low complexity" evidence="2">
    <location>
        <begin position="492"/>
        <end position="501"/>
    </location>
</feature>
<keyword evidence="1" id="KW-0175">Coiled coil</keyword>
<feature type="compositionally biased region" description="Basic and acidic residues" evidence="2">
    <location>
        <begin position="117"/>
        <end position="128"/>
    </location>
</feature>
<keyword evidence="4" id="KW-1185">Reference proteome</keyword>
<feature type="compositionally biased region" description="Low complexity" evidence="2">
    <location>
        <begin position="224"/>
        <end position="244"/>
    </location>
</feature>
<dbReference type="EMBL" id="CAJVRL010000102">
    <property type="protein sequence ID" value="CAG8960716.1"/>
    <property type="molecule type" value="Genomic_DNA"/>
</dbReference>
<feature type="compositionally biased region" description="Polar residues" evidence="2">
    <location>
        <begin position="474"/>
        <end position="488"/>
    </location>
</feature>
<feature type="compositionally biased region" description="Acidic residues" evidence="2">
    <location>
        <begin position="106"/>
        <end position="116"/>
    </location>
</feature>
<evidence type="ECO:0000256" key="2">
    <source>
        <dbReference type="SAM" id="MobiDB-lite"/>
    </source>
</evidence>
<feature type="compositionally biased region" description="Basic and acidic residues" evidence="2">
    <location>
        <begin position="686"/>
        <end position="704"/>
    </location>
</feature>
<feature type="compositionally biased region" description="Basic and acidic residues" evidence="2">
    <location>
        <begin position="143"/>
        <end position="152"/>
    </location>
</feature>
<dbReference type="AlphaFoldDB" id="A0A9N9L5Z7"/>
<feature type="compositionally biased region" description="Basic and acidic residues" evidence="2">
    <location>
        <begin position="166"/>
        <end position="177"/>
    </location>
</feature>
<feature type="compositionally biased region" description="Acidic residues" evidence="2">
    <location>
        <begin position="413"/>
        <end position="422"/>
    </location>
</feature>
<name>A0A9N9L5Z7_9HELO</name>
<sequence>MDEATRLVHELQGRLAALDSKVLQYRRNMTEDFTKYAEELLKDVDEDVSQKVQKIIAESMKDYKSLGLEATTNSIESGSGTGSARPEPNSAGRLQTTWPMTRPREEEEEEDEEESEEMARSPHEREIEFQGVFTPAYLPLLDSTDRNERRGSCDTPRTPRSPKSPVVERDSKGKGKSIDVGLGSVDASTDTRSLTSTPDPPKPPIPKRQNTDEASIGSSELSESGTTRRSALRRSSTSSNTNRASPRRVRFDVEGEEVLPTESPYSSQLSMAESKDIPLEYESLSLVYDSDDDDEQQIEDIEEERPPTKRISSSQQLLQLSRRPLDEEENVQWTTVSAPPDGSASVATSGGPMSTESSSDDLLYTNGYSRAHVDAAAHEQEKVSTFTTRDLQRSSLRIHIPGANLEELHTEPETSDSDDSDSDFLNMPLSRSLKKLKGEKTAEIVDEKTAGFVDEKTTEIVDEKAAGSVYAPSSTAEFMGTPTTSTLDGRSLRSLTASTRSPGVSLEPIREPRHKPPYSSEDSRCSLSVQDDETVFPFDEREYIEPLRRPESSSTSPISPVSPVSPASPEGGLPIKKNRVISPMAESPARPIFAGNERRTFSATSSVGSYKGNLFGMSVASDEIQAKAASIGETPQFFVGSMKGTSGFDESDIRTYKLSLGKPQKKPHPGEMAERLRLEEEAEMEAAAKEAARKAAERKAKGLDSDDDDDMD</sequence>
<gene>
    <name evidence="3" type="ORF">HYFRA_00013485</name>
</gene>
<organism evidence="3 4">
    <name type="scientific">Hymenoscyphus fraxineus</name>
    <dbReference type="NCBI Taxonomy" id="746836"/>
    <lineage>
        <taxon>Eukaryota</taxon>
        <taxon>Fungi</taxon>
        <taxon>Dikarya</taxon>
        <taxon>Ascomycota</taxon>
        <taxon>Pezizomycotina</taxon>
        <taxon>Leotiomycetes</taxon>
        <taxon>Helotiales</taxon>
        <taxon>Helotiaceae</taxon>
        <taxon>Hymenoscyphus</taxon>
    </lineage>
</organism>
<feature type="compositionally biased region" description="Polar residues" evidence="2">
    <location>
        <begin position="186"/>
        <end position="197"/>
    </location>
</feature>
<accession>A0A9N9L5Z7</accession>
<feature type="compositionally biased region" description="Polar residues" evidence="2">
    <location>
        <begin position="345"/>
        <end position="357"/>
    </location>
</feature>
<feature type="coiled-coil region" evidence="1">
    <location>
        <begin position="1"/>
        <end position="28"/>
    </location>
</feature>
<feature type="region of interest" description="Disordered" evidence="2">
    <location>
        <begin position="474"/>
        <end position="582"/>
    </location>
</feature>